<dbReference type="Proteomes" id="UP000187891">
    <property type="component" value="Unassembled WGS sequence"/>
</dbReference>
<dbReference type="InterPro" id="IPR003660">
    <property type="entry name" value="HAMP_dom"/>
</dbReference>
<dbReference type="Pfam" id="PF00015">
    <property type="entry name" value="MCPsignal"/>
    <property type="match status" value="1"/>
</dbReference>
<proteinExistence type="inferred from homology"/>
<evidence type="ECO:0000259" key="8">
    <source>
        <dbReference type="PROSITE" id="PS50885"/>
    </source>
</evidence>
<dbReference type="CDD" id="cd11386">
    <property type="entry name" value="MCP_signal"/>
    <property type="match status" value="1"/>
</dbReference>
<dbReference type="InterPro" id="IPR004089">
    <property type="entry name" value="MCPsignal_dom"/>
</dbReference>
<dbReference type="PROSITE" id="PS50111">
    <property type="entry name" value="CHEMOTAXIS_TRANSDUC_2"/>
    <property type="match status" value="1"/>
</dbReference>
<evidence type="ECO:0000256" key="5">
    <source>
        <dbReference type="SAM" id="MobiDB-lite"/>
    </source>
</evidence>
<comment type="subcellular location">
    <subcellularLocation>
        <location evidence="1">Membrane</location>
    </subcellularLocation>
</comment>
<dbReference type="SMART" id="SM00304">
    <property type="entry name" value="HAMP"/>
    <property type="match status" value="2"/>
</dbReference>
<dbReference type="Pfam" id="PF00672">
    <property type="entry name" value="HAMP"/>
    <property type="match status" value="1"/>
</dbReference>
<reference evidence="10" key="1">
    <citation type="submission" date="2016-10" db="EMBL/GenBank/DDBJ databases">
        <authorList>
            <person name="Wibberg D."/>
        </authorList>
    </citation>
    <scope>NUCLEOTIDE SEQUENCE [LARGE SCALE GENOMIC DNA]</scope>
</reference>
<comment type="similarity">
    <text evidence="3">Belongs to the methyl-accepting chemotaxis (MCP) protein family.</text>
</comment>
<dbReference type="GO" id="GO:0016020">
    <property type="term" value="C:membrane"/>
    <property type="evidence" value="ECO:0007669"/>
    <property type="project" value="UniProtKB-SubCell"/>
</dbReference>
<dbReference type="FunFam" id="1.10.287.950:FF:000001">
    <property type="entry name" value="Methyl-accepting chemotaxis sensory transducer"/>
    <property type="match status" value="1"/>
</dbReference>
<evidence type="ECO:0000256" key="4">
    <source>
        <dbReference type="PROSITE-ProRule" id="PRU00284"/>
    </source>
</evidence>
<dbReference type="CDD" id="cd19410">
    <property type="entry name" value="HK9-like_sensor"/>
    <property type="match status" value="1"/>
</dbReference>
<name>A0A1R3U1Z8_9HYPH</name>
<dbReference type="GO" id="GO:0006935">
    <property type="term" value="P:chemotaxis"/>
    <property type="evidence" value="ECO:0007669"/>
    <property type="project" value="UniProtKB-KW"/>
</dbReference>
<evidence type="ECO:0000256" key="3">
    <source>
        <dbReference type="ARBA" id="ARBA00029447"/>
    </source>
</evidence>
<evidence type="ECO:0000256" key="2">
    <source>
        <dbReference type="ARBA" id="ARBA00022500"/>
    </source>
</evidence>
<keyword evidence="6" id="KW-1133">Transmembrane helix</keyword>
<dbReference type="STRING" id="1907666.DSM25559_4945"/>
<evidence type="ECO:0000256" key="1">
    <source>
        <dbReference type="ARBA" id="ARBA00004370"/>
    </source>
</evidence>
<dbReference type="SUPFAM" id="SSF58104">
    <property type="entry name" value="Methyl-accepting chemotaxis protein (MCP) signaling domain"/>
    <property type="match status" value="1"/>
</dbReference>
<dbReference type="CDD" id="cd06225">
    <property type="entry name" value="HAMP"/>
    <property type="match status" value="1"/>
</dbReference>
<evidence type="ECO:0000259" key="7">
    <source>
        <dbReference type="PROSITE" id="PS50111"/>
    </source>
</evidence>
<dbReference type="InterPro" id="IPR007891">
    <property type="entry name" value="CHASE3"/>
</dbReference>
<sequence>MSSFNNLRILTKIALTFFLLIGISLGVSILSYQSVSKLEETAKMTDHTYKVIGTLNGIAMSMVNQETGLRGYILSADDKFLAPQKAGLVDYQKNLGEVRQLTSDNPAQQKRLDALEALVATWRQKVADPELAYMANPTTRDQALAIAVSGAGKASMDGIRAIVQEMINVEFELLGARSAAAEAAAASARFSNLAGGGAMLLVSALALVVLNFGLVRPLRGMNGAMRTLADGRTDLVPPGHDRKDEIGEMSKAVEVFRQAAITNKQLQTEAEAIRTKAESDRVRLTAEAEAAAQARLNEATSGLAAGLQRLAAGDLSFTLTEPFSADFEALRHDLNGAVAQLGQTLRAVTEATGMIDSGSQEISRGADDLSKRTEQQAASLEETAAALDQITANVSNSSKRADEARTVAVQANASASESGKVVAKAVEAMGKIEASSKEVSNIIGVIDEIAFQTNLLALNAGVEAARAGDAGKGFAVVAQEVRELAQRSAKAAKEIKDLIRNSSIEVQNGVKLVSETGEALKTIEGYIVTVNQHMDSIATSAREQSVGLGEVNTAVNQMDQVTQQNAAMVEETSAAGATLAGESSKLRDLIGQFVLSGQGSNTRSHVEALRHTASAMSIATSAPRSVSAPTRKRAGQPAMAFSGSAAVSESWEEF</sequence>
<dbReference type="InterPro" id="IPR051310">
    <property type="entry name" value="MCP_chemotaxis"/>
</dbReference>
<keyword evidence="4" id="KW-0807">Transducer</keyword>
<evidence type="ECO:0000256" key="6">
    <source>
        <dbReference type="SAM" id="Phobius"/>
    </source>
</evidence>
<feature type="region of interest" description="Disordered" evidence="5">
    <location>
        <begin position="622"/>
        <end position="642"/>
    </location>
</feature>
<dbReference type="EMBL" id="FMUE01000020">
    <property type="protein sequence ID" value="SCX35386.1"/>
    <property type="molecule type" value="Genomic_DNA"/>
</dbReference>
<dbReference type="Pfam" id="PF05227">
    <property type="entry name" value="CHASE3"/>
    <property type="match status" value="1"/>
</dbReference>
<dbReference type="SUPFAM" id="SSF158472">
    <property type="entry name" value="HAMP domain-like"/>
    <property type="match status" value="1"/>
</dbReference>
<feature type="domain" description="Methyl-accepting transducer" evidence="7">
    <location>
        <begin position="351"/>
        <end position="580"/>
    </location>
</feature>
<organism evidence="9 10">
    <name type="scientific">Agrobacterium rosae</name>
    <dbReference type="NCBI Taxonomy" id="1972867"/>
    <lineage>
        <taxon>Bacteria</taxon>
        <taxon>Pseudomonadati</taxon>
        <taxon>Pseudomonadota</taxon>
        <taxon>Alphaproteobacteria</taxon>
        <taxon>Hyphomicrobiales</taxon>
        <taxon>Rhizobiaceae</taxon>
        <taxon>Rhizobium/Agrobacterium group</taxon>
        <taxon>Agrobacterium</taxon>
    </lineage>
</organism>
<dbReference type="PANTHER" id="PTHR43531:SF11">
    <property type="entry name" value="METHYL-ACCEPTING CHEMOTAXIS PROTEIN 3"/>
    <property type="match status" value="1"/>
</dbReference>
<feature type="transmembrane region" description="Helical" evidence="6">
    <location>
        <begin position="193"/>
        <end position="215"/>
    </location>
</feature>
<accession>A0A1R3U1Z8</accession>
<dbReference type="Gene3D" id="1.10.8.500">
    <property type="entry name" value="HAMP domain in histidine kinase"/>
    <property type="match status" value="1"/>
</dbReference>
<dbReference type="Gene3D" id="1.10.287.950">
    <property type="entry name" value="Methyl-accepting chemotaxis protein"/>
    <property type="match status" value="1"/>
</dbReference>
<dbReference type="AlphaFoldDB" id="A0A1R3U1Z8"/>
<protein>
    <submittedName>
        <fullName evidence="9">Ribose and galactose chemoreceptor protein</fullName>
    </submittedName>
</protein>
<gene>
    <name evidence="9" type="primary">trg_8</name>
    <name evidence="9" type="ORF">DSM25559_4945</name>
</gene>
<keyword evidence="6" id="KW-0472">Membrane</keyword>
<feature type="domain" description="HAMP" evidence="8">
    <location>
        <begin position="294"/>
        <end position="346"/>
    </location>
</feature>
<keyword evidence="9" id="KW-0675">Receptor</keyword>
<feature type="domain" description="HAMP" evidence="8">
    <location>
        <begin position="212"/>
        <end position="265"/>
    </location>
</feature>
<dbReference type="GO" id="GO:0007165">
    <property type="term" value="P:signal transduction"/>
    <property type="evidence" value="ECO:0007669"/>
    <property type="project" value="UniProtKB-KW"/>
</dbReference>
<keyword evidence="2" id="KW-0145">Chemotaxis</keyword>
<dbReference type="SMART" id="SM00283">
    <property type="entry name" value="MA"/>
    <property type="match status" value="1"/>
</dbReference>
<evidence type="ECO:0000313" key="9">
    <source>
        <dbReference type="EMBL" id="SCX35386.1"/>
    </source>
</evidence>
<evidence type="ECO:0000313" key="10">
    <source>
        <dbReference type="Proteomes" id="UP000187891"/>
    </source>
</evidence>
<dbReference type="PROSITE" id="PS50885">
    <property type="entry name" value="HAMP"/>
    <property type="match status" value="2"/>
</dbReference>
<keyword evidence="6" id="KW-0812">Transmembrane</keyword>
<dbReference type="PANTHER" id="PTHR43531">
    <property type="entry name" value="PROTEIN ICFG"/>
    <property type="match status" value="1"/>
</dbReference>